<gene>
    <name evidence="7" type="ORF">R3P95_02200</name>
</gene>
<feature type="compositionally biased region" description="Low complexity" evidence="5">
    <location>
        <begin position="1"/>
        <end position="20"/>
    </location>
</feature>
<evidence type="ECO:0000313" key="8">
    <source>
        <dbReference type="Proteomes" id="UP001185899"/>
    </source>
</evidence>
<dbReference type="Gene3D" id="1.10.10.60">
    <property type="entry name" value="Homeodomain-like"/>
    <property type="match status" value="1"/>
</dbReference>
<dbReference type="Proteomes" id="UP001185899">
    <property type="component" value="Unassembled WGS sequence"/>
</dbReference>
<dbReference type="PANTHER" id="PTHR30055:SF238">
    <property type="entry name" value="MYCOFACTOCIN BIOSYNTHESIS TRANSCRIPTIONAL REGULATOR MFTR-RELATED"/>
    <property type="match status" value="1"/>
</dbReference>
<protein>
    <submittedName>
        <fullName evidence="7">Helix-turn-helix domain-containing protein</fullName>
    </submittedName>
</protein>
<feature type="DNA-binding region" description="H-T-H motif" evidence="4">
    <location>
        <begin position="49"/>
        <end position="68"/>
    </location>
</feature>
<evidence type="ECO:0000256" key="1">
    <source>
        <dbReference type="ARBA" id="ARBA00023015"/>
    </source>
</evidence>
<dbReference type="PRINTS" id="PR00455">
    <property type="entry name" value="HTHTETR"/>
</dbReference>
<evidence type="ECO:0000256" key="4">
    <source>
        <dbReference type="PROSITE-ProRule" id="PRU00335"/>
    </source>
</evidence>
<reference evidence="7 8" key="1">
    <citation type="submission" date="2023-10" db="EMBL/GenBank/DDBJ databases">
        <title>Development of a sustainable strategy for remediation of hydrocarbon-contaminated territories based on the waste exchange concept.</title>
        <authorList>
            <person name="Krivoruchko A."/>
        </authorList>
    </citation>
    <scope>NUCLEOTIDE SEQUENCE [LARGE SCALE GENOMIC DNA]</scope>
    <source>
        <strain evidence="7 8">IEGM 1322</strain>
    </source>
</reference>
<proteinExistence type="predicted"/>
<evidence type="ECO:0000256" key="3">
    <source>
        <dbReference type="ARBA" id="ARBA00023163"/>
    </source>
</evidence>
<organism evidence="7 8">
    <name type="scientific">Rhodococcus cercidiphylli</name>
    <dbReference type="NCBI Taxonomy" id="489916"/>
    <lineage>
        <taxon>Bacteria</taxon>
        <taxon>Bacillati</taxon>
        <taxon>Actinomycetota</taxon>
        <taxon>Actinomycetes</taxon>
        <taxon>Mycobacteriales</taxon>
        <taxon>Nocardiaceae</taxon>
        <taxon>Rhodococcus</taxon>
    </lineage>
</organism>
<name>A0ABU4ASX4_9NOCA</name>
<evidence type="ECO:0000256" key="5">
    <source>
        <dbReference type="SAM" id="MobiDB-lite"/>
    </source>
</evidence>
<evidence type="ECO:0000259" key="6">
    <source>
        <dbReference type="PROSITE" id="PS50977"/>
    </source>
</evidence>
<dbReference type="InterPro" id="IPR009057">
    <property type="entry name" value="Homeodomain-like_sf"/>
</dbReference>
<dbReference type="PROSITE" id="PS50977">
    <property type="entry name" value="HTH_TETR_2"/>
    <property type="match status" value="1"/>
</dbReference>
<feature type="domain" description="HTH tetR-type" evidence="6">
    <location>
        <begin position="26"/>
        <end position="86"/>
    </location>
</feature>
<dbReference type="SUPFAM" id="SSF46689">
    <property type="entry name" value="Homeodomain-like"/>
    <property type="match status" value="1"/>
</dbReference>
<dbReference type="EMBL" id="JAWLKE010000001">
    <property type="protein sequence ID" value="MDV6229344.1"/>
    <property type="molecule type" value="Genomic_DNA"/>
</dbReference>
<comment type="caution">
    <text evidence="7">The sequence shown here is derived from an EMBL/GenBank/DDBJ whole genome shotgun (WGS) entry which is preliminary data.</text>
</comment>
<dbReference type="SUPFAM" id="SSF48498">
    <property type="entry name" value="Tetracyclin repressor-like, C-terminal domain"/>
    <property type="match status" value="1"/>
</dbReference>
<sequence length="212" mass="22775">MIEQPASSPVSSEQPQSSSVTAAPEKSVENTVLDAARSCILEHGVKRTTLAEIARRAKVSRPTVYRRWADTRAVVSSLLTREIGALIPSFDASAPARDQLVTAVGDVADRIRLHPLFVKILRSDSDVLATYILHRLGTSQALIIDALASLVVAGQRDSSIRAGDPTTLATLVLLMVQSAVQSAEMVSERVSGAEVTRQMAFAVDRYLRPEGA</sequence>
<keyword evidence="2 4" id="KW-0238">DNA-binding</keyword>
<dbReference type="InterPro" id="IPR001647">
    <property type="entry name" value="HTH_TetR"/>
</dbReference>
<keyword evidence="8" id="KW-1185">Reference proteome</keyword>
<dbReference type="InterPro" id="IPR023772">
    <property type="entry name" value="DNA-bd_HTH_TetR-type_CS"/>
</dbReference>
<dbReference type="InterPro" id="IPR050109">
    <property type="entry name" value="HTH-type_TetR-like_transc_reg"/>
</dbReference>
<dbReference type="Gene3D" id="1.10.357.10">
    <property type="entry name" value="Tetracycline Repressor, domain 2"/>
    <property type="match status" value="1"/>
</dbReference>
<dbReference type="PROSITE" id="PS01081">
    <property type="entry name" value="HTH_TETR_1"/>
    <property type="match status" value="1"/>
</dbReference>
<evidence type="ECO:0000256" key="2">
    <source>
        <dbReference type="ARBA" id="ARBA00023125"/>
    </source>
</evidence>
<dbReference type="PANTHER" id="PTHR30055">
    <property type="entry name" value="HTH-TYPE TRANSCRIPTIONAL REGULATOR RUTR"/>
    <property type="match status" value="1"/>
</dbReference>
<keyword evidence="3" id="KW-0804">Transcription</keyword>
<accession>A0ABU4ASX4</accession>
<evidence type="ECO:0000313" key="7">
    <source>
        <dbReference type="EMBL" id="MDV6229344.1"/>
    </source>
</evidence>
<dbReference type="Pfam" id="PF00440">
    <property type="entry name" value="TetR_N"/>
    <property type="match status" value="1"/>
</dbReference>
<dbReference type="InterPro" id="IPR036271">
    <property type="entry name" value="Tet_transcr_reg_TetR-rel_C_sf"/>
</dbReference>
<feature type="region of interest" description="Disordered" evidence="5">
    <location>
        <begin position="1"/>
        <end position="27"/>
    </location>
</feature>
<keyword evidence="1" id="KW-0805">Transcription regulation</keyword>